<name>A0AA44UP27_PSEA5</name>
<feature type="region of interest" description="Disordered" evidence="6">
    <location>
        <begin position="1"/>
        <end position="23"/>
    </location>
</feature>
<protein>
    <submittedName>
        <fullName evidence="7">Ornithine-acyl[acyl carrier protein] N-acyltransferase</fullName>
    </submittedName>
</protein>
<gene>
    <name evidence="7" type="ORF">ATL51_2215</name>
</gene>
<dbReference type="AlphaFoldDB" id="A0AA44UP27"/>
<evidence type="ECO:0000256" key="6">
    <source>
        <dbReference type="SAM" id="MobiDB-lite"/>
    </source>
</evidence>
<keyword evidence="2" id="KW-0444">Lipid biosynthesis</keyword>
<evidence type="ECO:0000313" key="8">
    <source>
        <dbReference type="Proteomes" id="UP000232453"/>
    </source>
</evidence>
<evidence type="ECO:0000256" key="4">
    <source>
        <dbReference type="ARBA" id="ARBA00023098"/>
    </source>
</evidence>
<keyword evidence="5" id="KW-0012">Acyltransferase</keyword>
<proteinExistence type="predicted"/>
<dbReference type="GO" id="GO:0016746">
    <property type="term" value="F:acyltransferase activity"/>
    <property type="evidence" value="ECO:0007669"/>
    <property type="project" value="UniProtKB-KW"/>
</dbReference>
<dbReference type="InterPro" id="IPR016181">
    <property type="entry name" value="Acyl_CoA_acyltransferase"/>
</dbReference>
<evidence type="ECO:0000256" key="5">
    <source>
        <dbReference type="ARBA" id="ARBA00023315"/>
    </source>
</evidence>
<dbReference type="PANTHER" id="PTHR37323">
    <property type="entry name" value="GCN5-RELATED N-ACETYLTRANSFERASE"/>
    <property type="match status" value="1"/>
</dbReference>
<comment type="caution">
    <text evidence="7">The sequence shown here is derived from an EMBL/GenBank/DDBJ whole genome shotgun (WGS) entry which is preliminary data.</text>
</comment>
<keyword evidence="4" id="KW-0443">Lipid metabolism</keyword>
<dbReference type="GO" id="GO:0006629">
    <property type="term" value="P:lipid metabolic process"/>
    <property type="evidence" value="ECO:0007669"/>
    <property type="project" value="UniProtKB-KW"/>
</dbReference>
<evidence type="ECO:0000256" key="2">
    <source>
        <dbReference type="ARBA" id="ARBA00022516"/>
    </source>
</evidence>
<dbReference type="SUPFAM" id="SSF55729">
    <property type="entry name" value="Acyl-CoA N-acyltransferases (Nat)"/>
    <property type="match status" value="1"/>
</dbReference>
<organism evidence="7 8">
    <name type="scientific">Pseudonocardia alni</name>
    <name type="common">Amycolata alni</name>
    <dbReference type="NCBI Taxonomy" id="33907"/>
    <lineage>
        <taxon>Bacteria</taxon>
        <taxon>Bacillati</taxon>
        <taxon>Actinomycetota</taxon>
        <taxon>Actinomycetes</taxon>
        <taxon>Pseudonocardiales</taxon>
        <taxon>Pseudonocardiaceae</taxon>
        <taxon>Pseudonocardia</taxon>
    </lineage>
</organism>
<sequence length="279" mass="29941">MPPTCRSATARVSHPAGTKPGVNQVIVSTPETAARRYSLLLTTDDGDVAAAQALRHRVFAGELGARLDSPVPGRDVDRFDAHCDHLVVREDATGEIVGTYRMLPPQRARAAGGLYADGEFDLTNLDPLRPGIVETGRSCVHPDHRGGTVVGLVWAGLARYMLLTGHRWLIGCASVSLADGGTRAAAVWDRVRAKHLAPEEYRTVPHRPWDPTGAPAGRGGGIPPLLRGYLRLNTWVCGPPAHDPDFGVADFPVLLGMDHIDQRYLRFFLGEDAAGVTGA</sequence>
<comment type="pathway">
    <text evidence="1">Lipid metabolism.</text>
</comment>
<evidence type="ECO:0000256" key="3">
    <source>
        <dbReference type="ARBA" id="ARBA00022679"/>
    </source>
</evidence>
<dbReference type="Gene3D" id="3.40.630.30">
    <property type="match status" value="1"/>
</dbReference>
<reference evidence="7 8" key="1">
    <citation type="submission" date="2017-11" db="EMBL/GenBank/DDBJ databases">
        <title>Sequencing the genomes of 1000 actinobacteria strains.</title>
        <authorList>
            <person name="Klenk H.-P."/>
        </authorList>
    </citation>
    <scope>NUCLEOTIDE SEQUENCE [LARGE SCALE GENOMIC DNA]</scope>
    <source>
        <strain evidence="7 8">DSM 44104</strain>
    </source>
</reference>
<dbReference type="Proteomes" id="UP000232453">
    <property type="component" value="Unassembled WGS sequence"/>
</dbReference>
<dbReference type="InterPro" id="IPR052351">
    <property type="entry name" value="Ornithine_N-alpha-AT"/>
</dbReference>
<keyword evidence="3" id="KW-0808">Transferase</keyword>
<accession>A0AA44UP27</accession>
<evidence type="ECO:0000256" key="1">
    <source>
        <dbReference type="ARBA" id="ARBA00005189"/>
    </source>
</evidence>
<evidence type="ECO:0000313" key="7">
    <source>
        <dbReference type="EMBL" id="PKB30544.1"/>
    </source>
</evidence>
<dbReference type="PANTHER" id="PTHR37323:SF1">
    <property type="entry name" value="L-ORNITHINE N(ALPHA)-ACYLTRANSFERASE"/>
    <property type="match status" value="1"/>
</dbReference>
<dbReference type="Pfam" id="PF13444">
    <property type="entry name" value="Acetyltransf_5"/>
    <property type="match status" value="1"/>
</dbReference>
<dbReference type="EMBL" id="PHUJ01000003">
    <property type="protein sequence ID" value="PKB30544.1"/>
    <property type="molecule type" value="Genomic_DNA"/>
</dbReference>